<evidence type="ECO:0000256" key="3">
    <source>
        <dbReference type="ARBA" id="ARBA00022827"/>
    </source>
</evidence>
<dbReference type="Gene3D" id="3.50.50.60">
    <property type="entry name" value="FAD/NAD(P)-binding domain"/>
    <property type="match status" value="2"/>
</dbReference>
<evidence type="ECO:0000313" key="8">
    <source>
        <dbReference type="Proteomes" id="UP000323856"/>
    </source>
</evidence>
<dbReference type="RefSeq" id="WP_007270671.1">
    <property type="nucleotide sequence ID" value="NZ_JBITUG010000020.1"/>
</dbReference>
<dbReference type="SUPFAM" id="SSF55424">
    <property type="entry name" value="FAD/NAD-linked reductases, dimerisation (C-terminal) domain"/>
    <property type="match status" value="1"/>
</dbReference>
<dbReference type="OrthoDB" id="1145at2"/>
<evidence type="ECO:0000256" key="2">
    <source>
        <dbReference type="ARBA" id="ARBA00022630"/>
    </source>
</evidence>
<gene>
    <name evidence="7" type="ORF">FQ154_03495</name>
</gene>
<reference evidence="7 8" key="1">
    <citation type="submission" date="2019-07" db="EMBL/GenBank/DDBJ databases">
        <title>Analysis of the biochemical properties, biological activity and biotechnological potential of siderophores and biosurfactants produced by Antarctic psychrotolerant bacteria.</title>
        <authorList>
            <person name="Styczynski M."/>
            <person name="Krucon T."/>
            <person name="Decewicz P."/>
            <person name="Dziewit L."/>
        </authorList>
    </citation>
    <scope>NUCLEOTIDE SEQUENCE [LARGE SCALE GENOMIC DNA]</scope>
    <source>
        <strain evidence="7 8">ANT_H27</strain>
    </source>
</reference>
<feature type="domain" description="Reductase C-terminal" evidence="6">
    <location>
        <begin position="324"/>
        <end position="407"/>
    </location>
</feature>
<dbReference type="InterPro" id="IPR016156">
    <property type="entry name" value="FAD/NAD-linked_Rdtase_dimer_sf"/>
</dbReference>
<evidence type="ECO:0000256" key="4">
    <source>
        <dbReference type="ARBA" id="ARBA00023002"/>
    </source>
</evidence>
<dbReference type="Proteomes" id="UP000323856">
    <property type="component" value="Unassembled WGS sequence"/>
</dbReference>
<dbReference type="PANTHER" id="PTHR43557">
    <property type="entry name" value="APOPTOSIS-INDUCING FACTOR 1"/>
    <property type="match status" value="1"/>
</dbReference>
<comment type="caution">
    <text evidence="7">The sequence shown here is derived from an EMBL/GenBank/DDBJ whole genome shotgun (WGS) entry which is preliminary data.</text>
</comment>
<dbReference type="EMBL" id="VOBL01000003">
    <property type="protein sequence ID" value="KAA0978839.1"/>
    <property type="molecule type" value="Genomic_DNA"/>
</dbReference>
<dbReference type="GO" id="GO:0005737">
    <property type="term" value="C:cytoplasm"/>
    <property type="evidence" value="ECO:0007669"/>
    <property type="project" value="TreeGrafter"/>
</dbReference>
<keyword evidence="2" id="KW-0285">Flavoprotein</keyword>
<dbReference type="AlphaFoldDB" id="A0A5B0ENI7"/>
<dbReference type="Pfam" id="PF14759">
    <property type="entry name" value="Reductase_C"/>
    <property type="match status" value="1"/>
</dbReference>
<dbReference type="PANTHER" id="PTHR43557:SF2">
    <property type="entry name" value="RIESKE DOMAIN-CONTAINING PROTEIN-RELATED"/>
    <property type="match status" value="1"/>
</dbReference>
<accession>A0A5B0ENI7</accession>
<dbReference type="Gene3D" id="3.30.390.30">
    <property type="match status" value="1"/>
</dbReference>
<dbReference type="InterPro" id="IPR023753">
    <property type="entry name" value="FAD/NAD-binding_dom"/>
</dbReference>
<evidence type="ECO:0000313" key="7">
    <source>
        <dbReference type="EMBL" id="KAA0978839.1"/>
    </source>
</evidence>
<keyword evidence="3" id="KW-0274">FAD</keyword>
<sequence length="416" mass="43164">MNNVSAKDSVVIIGAGQAGLQVADSLRSEGFAGPITLLNGEAILPYQRPPLSKDYLGIDSPATALPLRGPDFFTTQDITLHPGAAAAVDTQARRVTLTDGSALDYTHLVFATGAANRQLPCPGADLPAVHALRTLFDAERLQAALATARKVVVIGAGFIGLEFAAAARARGVEVTVLEYAPRPMGRALSATASDWFAARHRSDGIDLRLNEGVTAIHTEGAGLSVESTAGSHYPADLVLYGVGVNARTELAEAAGLATDNGILVDSSLRTAVDGVLAIGDCASFPQAGTGARIRLESVQNATDHGRHAARSIMGQNTDYAQTPWFWSTQGRIRLQIAGISDPSDEPVVLGDPANGKFSIALLRDGVLAAVESINSPADHVAARKLVAASVALPMEVLSAPGFSLKNFAKTVLAVPA</sequence>
<organism evidence="7 8">
    <name type="scientific">Paeniglutamicibacter gangotriensis</name>
    <dbReference type="NCBI Taxonomy" id="254787"/>
    <lineage>
        <taxon>Bacteria</taxon>
        <taxon>Bacillati</taxon>
        <taxon>Actinomycetota</taxon>
        <taxon>Actinomycetes</taxon>
        <taxon>Micrococcales</taxon>
        <taxon>Micrococcaceae</taxon>
        <taxon>Paeniglutamicibacter</taxon>
    </lineage>
</organism>
<dbReference type="GO" id="GO:0016651">
    <property type="term" value="F:oxidoreductase activity, acting on NAD(P)H"/>
    <property type="evidence" value="ECO:0007669"/>
    <property type="project" value="TreeGrafter"/>
</dbReference>
<dbReference type="PRINTS" id="PR00411">
    <property type="entry name" value="PNDRDTASEI"/>
</dbReference>
<feature type="domain" description="FAD/NAD(P)-binding" evidence="5">
    <location>
        <begin position="9"/>
        <end position="305"/>
    </location>
</feature>
<protein>
    <submittedName>
        <fullName evidence="7">Pyridine nucleotide-disulfide oxidoreductase</fullName>
    </submittedName>
</protein>
<evidence type="ECO:0000259" key="5">
    <source>
        <dbReference type="Pfam" id="PF07992"/>
    </source>
</evidence>
<dbReference type="SUPFAM" id="SSF51905">
    <property type="entry name" value="FAD/NAD(P)-binding domain"/>
    <property type="match status" value="1"/>
</dbReference>
<evidence type="ECO:0000259" key="6">
    <source>
        <dbReference type="Pfam" id="PF14759"/>
    </source>
</evidence>
<dbReference type="PRINTS" id="PR00368">
    <property type="entry name" value="FADPNR"/>
</dbReference>
<proteinExistence type="predicted"/>
<dbReference type="InterPro" id="IPR050446">
    <property type="entry name" value="FAD-oxidoreductase/Apoptosis"/>
</dbReference>
<keyword evidence="4" id="KW-0560">Oxidoreductase</keyword>
<name>A0A5B0ENI7_9MICC</name>
<dbReference type="InterPro" id="IPR036188">
    <property type="entry name" value="FAD/NAD-bd_sf"/>
</dbReference>
<dbReference type="Pfam" id="PF07992">
    <property type="entry name" value="Pyr_redox_2"/>
    <property type="match status" value="1"/>
</dbReference>
<comment type="cofactor">
    <cofactor evidence="1">
        <name>FAD</name>
        <dbReference type="ChEBI" id="CHEBI:57692"/>
    </cofactor>
</comment>
<dbReference type="InterPro" id="IPR028202">
    <property type="entry name" value="Reductase_C"/>
</dbReference>
<evidence type="ECO:0000256" key="1">
    <source>
        <dbReference type="ARBA" id="ARBA00001974"/>
    </source>
</evidence>